<dbReference type="AlphaFoldDB" id="A0A378ZRG3"/>
<dbReference type="Gene3D" id="3.40.190.10">
    <property type="entry name" value="Periplasmic binding protein-like II"/>
    <property type="match status" value="2"/>
</dbReference>
<gene>
    <name evidence="6" type="primary">gltC_1</name>
    <name evidence="6" type="ORF">NCTC13350_00570</name>
</gene>
<dbReference type="SUPFAM" id="SSF46785">
    <property type="entry name" value="Winged helix' DNA-binding domain"/>
    <property type="match status" value="1"/>
</dbReference>
<dbReference type="PRINTS" id="PR00039">
    <property type="entry name" value="HTHLYSR"/>
</dbReference>
<dbReference type="PROSITE" id="PS50931">
    <property type="entry name" value="HTH_LYSR"/>
    <property type="match status" value="1"/>
</dbReference>
<dbReference type="InterPro" id="IPR005119">
    <property type="entry name" value="LysR_subst-bd"/>
</dbReference>
<keyword evidence="3" id="KW-0238">DNA-binding</keyword>
<dbReference type="GO" id="GO:0003700">
    <property type="term" value="F:DNA-binding transcription factor activity"/>
    <property type="evidence" value="ECO:0007669"/>
    <property type="project" value="InterPro"/>
</dbReference>
<dbReference type="GO" id="GO:0032993">
    <property type="term" value="C:protein-DNA complex"/>
    <property type="evidence" value="ECO:0007669"/>
    <property type="project" value="TreeGrafter"/>
</dbReference>
<dbReference type="Pfam" id="PF03466">
    <property type="entry name" value="LysR_substrate"/>
    <property type="match status" value="1"/>
</dbReference>
<accession>A0A378ZRG3</accession>
<evidence type="ECO:0000313" key="7">
    <source>
        <dbReference type="Proteomes" id="UP000255000"/>
    </source>
</evidence>
<organism evidence="6 7">
    <name type="scientific">Pannonibacter phragmitetus</name>
    <dbReference type="NCBI Taxonomy" id="121719"/>
    <lineage>
        <taxon>Bacteria</taxon>
        <taxon>Pseudomonadati</taxon>
        <taxon>Pseudomonadota</taxon>
        <taxon>Alphaproteobacteria</taxon>
        <taxon>Hyphomicrobiales</taxon>
        <taxon>Stappiaceae</taxon>
        <taxon>Pannonibacter</taxon>
    </lineage>
</organism>
<name>A0A378ZRG3_9HYPH</name>
<dbReference type="Gene3D" id="1.10.10.10">
    <property type="entry name" value="Winged helix-like DNA-binding domain superfamily/Winged helix DNA-binding domain"/>
    <property type="match status" value="1"/>
</dbReference>
<dbReference type="PANTHER" id="PTHR30346">
    <property type="entry name" value="TRANSCRIPTIONAL DUAL REGULATOR HCAR-RELATED"/>
    <property type="match status" value="1"/>
</dbReference>
<evidence type="ECO:0000256" key="2">
    <source>
        <dbReference type="ARBA" id="ARBA00023015"/>
    </source>
</evidence>
<reference evidence="6 7" key="1">
    <citation type="submission" date="2018-06" db="EMBL/GenBank/DDBJ databases">
        <authorList>
            <consortium name="Pathogen Informatics"/>
            <person name="Doyle S."/>
        </authorList>
    </citation>
    <scope>NUCLEOTIDE SEQUENCE [LARGE SCALE GENOMIC DNA]</scope>
    <source>
        <strain evidence="6 7">NCTC13350</strain>
    </source>
</reference>
<evidence type="ECO:0000256" key="3">
    <source>
        <dbReference type="ARBA" id="ARBA00023125"/>
    </source>
</evidence>
<keyword evidence="2" id="KW-0805">Transcription regulation</keyword>
<comment type="similarity">
    <text evidence="1">Belongs to the LysR transcriptional regulatory family.</text>
</comment>
<proteinExistence type="inferred from homology"/>
<evidence type="ECO:0000313" key="6">
    <source>
        <dbReference type="EMBL" id="SUA99668.1"/>
    </source>
</evidence>
<dbReference type="GO" id="GO:0003677">
    <property type="term" value="F:DNA binding"/>
    <property type="evidence" value="ECO:0007669"/>
    <property type="project" value="UniProtKB-KW"/>
</dbReference>
<dbReference type="InterPro" id="IPR036390">
    <property type="entry name" value="WH_DNA-bd_sf"/>
</dbReference>
<dbReference type="Proteomes" id="UP000255000">
    <property type="component" value="Unassembled WGS sequence"/>
</dbReference>
<dbReference type="EMBL" id="UGSK01000001">
    <property type="protein sequence ID" value="SUA99668.1"/>
    <property type="molecule type" value="Genomic_DNA"/>
</dbReference>
<keyword evidence="4" id="KW-0804">Transcription</keyword>
<evidence type="ECO:0000256" key="1">
    <source>
        <dbReference type="ARBA" id="ARBA00009437"/>
    </source>
</evidence>
<protein>
    <submittedName>
        <fullName evidence="6">HTH-type transcriptional regulator gltC</fullName>
    </submittedName>
</protein>
<sequence>MNIPLNFRQVEVLLAVADTGSTAAASRALNTSQPAVSLAISRCEEVFGQKLFIRIPGRGMELTPFGQHKLAQLRELEKQARWVLSGGEGTPEFLHLGVFSTLGPRHAPQLVRDFLKAHPNTEVRILEGDLQTLFDWLSEGRIDLALLYDFGIPSDFVIRPLAAAEPYALLPQGHRLAGRSSLHGEELAQEPVILVNLPHSRSYFLSLLQNASVPVRVAHETGSIEMLRSMVANGFGIGLLATDLPGDTCYDGSPVVRVPLAGHPPPHRIAIAHRGATLRRPVIQAFTAFTEAYFSSPTRAPSACGSKSAAS</sequence>
<dbReference type="InterPro" id="IPR000847">
    <property type="entry name" value="LysR_HTH_N"/>
</dbReference>
<dbReference type="PANTHER" id="PTHR30346:SF0">
    <property type="entry name" value="HCA OPERON TRANSCRIPTIONAL ACTIVATOR HCAR"/>
    <property type="match status" value="1"/>
</dbReference>
<dbReference type="Pfam" id="PF00126">
    <property type="entry name" value="HTH_1"/>
    <property type="match status" value="1"/>
</dbReference>
<evidence type="ECO:0000259" key="5">
    <source>
        <dbReference type="PROSITE" id="PS50931"/>
    </source>
</evidence>
<dbReference type="SUPFAM" id="SSF53850">
    <property type="entry name" value="Periplasmic binding protein-like II"/>
    <property type="match status" value="1"/>
</dbReference>
<evidence type="ECO:0000256" key="4">
    <source>
        <dbReference type="ARBA" id="ARBA00023163"/>
    </source>
</evidence>
<dbReference type="OrthoDB" id="8679465at2"/>
<dbReference type="InterPro" id="IPR036388">
    <property type="entry name" value="WH-like_DNA-bd_sf"/>
</dbReference>
<feature type="domain" description="HTH lysR-type" evidence="5">
    <location>
        <begin position="5"/>
        <end position="63"/>
    </location>
</feature>